<dbReference type="PANTHER" id="PTHR43066">
    <property type="entry name" value="RHOMBOID-RELATED PROTEIN"/>
    <property type="match status" value="1"/>
</dbReference>
<dbReference type="Proteomes" id="UP000190837">
    <property type="component" value="Unassembled WGS sequence"/>
</dbReference>
<feature type="transmembrane region" description="Helical" evidence="5">
    <location>
        <begin position="20"/>
        <end position="41"/>
    </location>
</feature>
<evidence type="ECO:0000256" key="3">
    <source>
        <dbReference type="ARBA" id="ARBA00022989"/>
    </source>
</evidence>
<evidence type="ECO:0000313" key="8">
    <source>
        <dbReference type="Proteomes" id="UP000190837"/>
    </source>
</evidence>
<keyword evidence="4 5" id="KW-0472">Membrane</keyword>
<reference evidence="8" key="1">
    <citation type="submission" date="2016-04" db="EMBL/GenBank/DDBJ databases">
        <authorList>
            <person name="Tagini F."/>
        </authorList>
    </citation>
    <scope>NUCLEOTIDE SEQUENCE [LARGE SCALE GENOMIC DNA]</scope>
    <source>
        <strain evidence="8">CHUV0807</strain>
    </source>
</reference>
<evidence type="ECO:0000259" key="6">
    <source>
        <dbReference type="Pfam" id="PF01694"/>
    </source>
</evidence>
<sequence length="195" mass="21641">MNPELLDPERWLQYAAKYPLLALLALIWAGFILDLLTFRKLRNFLGIRPRRFLYLPTIFTAPFFHVDGAHLLSNSIPLAIMGFLSANLLPLPKYLLLLLIAATGSGFGVWLFGRNAIMLGASGLVFALFGFLLANAAFIHDQWALFSAIAAFLLYGGLLLSLFKHQPQVSWAAHIWGFASGILAAWWFAGAPLPR</sequence>
<dbReference type="GO" id="GO:0004252">
    <property type="term" value="F:serine-type endopeptidase activity"/>
    <property type="evidence" value="ECO:0007669"/>
    <property type="project" value="InterPro"/>
</dbReference>
<feature type="domain" description="Peptidase S54 rhomboid" evidence="6">
    <location>
        <begin position="57"/>
        <end position="188"/>
    </location>
</feature>
<organism evidence="7 8">
    <name type="scientific">Cardiobacterium hominis</name>
    <dbReference type="NCBI Taxonomy" id="2718"/>
    <lineage>
        <taxon>Bacteria</taxon>
        <taxon>Pseudomonadati</taxon>
        <taxon>Pseudomonadota</taxon>
        <taxon>Gammaproteobacteria</taxon>
        <taxon>Cardiobacteriales</taxon>
        <taxon>Cardiobacteriaceae</taxon>
        <taxon>Cardiobacterium</taxon>
    </lineage>
</organism>
<feature type="transmembrane region" description="Helical" evidence="5">
    <location>
        <begin position="119"/>
        <end position="138"/>
    </location>
</feature>
<dbReference type="EMBL" id="FKLO01000076">
    <property type="protein sequence ID" value="SAM70909.1"/>
    <property type="molecule type" value="Genomic_DNA"/>
</dbReference>
<dbReference type="Gene3D" id="1.20.1540.10">
    <property type="entry name" value="Rhomboid-like"/>
    <property type="match status" value="1"/>
</dbReference>
<dbReference type="AlphaFoldDB" id="A0A1C3H6N1"/>
<dbReference type="InterPro" id="IPR035952">
    <property type="entry name" value="Rhomboid-like_sf"/>
</dbReference>
<dbReference type="GO" id="GO:0016020">
    <property type="term" value="C:membrane"/>
    <property type="evidence" value="ECO:0007669"/>
    <property type="project" value="UniProtKB-SubCell"/>
</dbReference>
<feature type="transmembrane region" description="Helical" evidence="5">
    <location>
        <begin position="170"/>
        <end position="189"/>
    </location>
</feature>
<name>A0A1C3H6N1_9GAMM</name>
<evidence type="ECO:0000313" key="7">
    <source>
        <dbReference type="EMBL" id="SAM70909.1"/>
    </source>
</evidence>
<dbReference type="Pfam" id="PF01694">
    <property type="entry name" value="Rhomboid"/>
    <property type="match status" value="1"/>
</dbReference>
<dbReference type="SUPFAM" id="SSF144091">
    <property type="entry name" value="Rhomboid-like"/>
    <property type="match status" value="1"/>
</dbReference>
<evidence type="ECO:0000256" key="1">
    <source>
        <dbReference type="ARBA" id="ARBA00004141"/>
    </source>
</evidence>
<evidence type="ECO:0000256" key="2">
    <source>
        <dbReference type="ARBA" id="ARBA00022692"/>
    </source>
</evidence>
<evidence type="ECO:0000256" key="4">
    <source>
        <dbReference type="ARBA" id="ARBA00023136"/>
    </source>
</evidence>
<protein>
    <recommendedName>
        <fullName evidence="6">Peptidase S54 rhomboid domain-containing protein</fullName>
    </recommendedName>
</protein>
<keyword evidence="3 5" id="KW-1133">Transmembrane helix</keyword>
<comment type="subcellular location">
    <subcellularLocation>
        <location evidence="1">Membrane</location>
        <topology evidence="1">Multi-pass membrane protein</topology>
    </subcellularLocation>
</comment>
<gene>
    <name evidence="7" type="ORF">CHUV0807_2251</name>
</gene>
<accession>A0A1C3H6N1</accession>
<feature type="transmembrane region" description="Helical" evidence="5">
    <location>
        <begin position="53"/>
        <end position="73"/>
    </location>
</feature>
<feature type="transmembrane region" description="Helical" evidence="5">
    <location>
        <begin position="93"/>
        <end position="112"/>
    </location>
</feature>
<evidence type="ECO:0000256" key="5">
    <source>
        <dbReference type="SAM" id="Phobius"/>
    </source>
</evidence>
<proteinExistence type="predicted"/>
<dbReference type="InterPro" id="IPR022764">
    <property type="entry name" value="Peptidase_S54_rhomboid_dom"/>
</dbReference>
<feature type="transmembrane region" description="Helical" evidence="5">
    <location>
        <begin position="144"/>
        <end position="163"/>
    </location>
</feature>
<keyword evidence="2 5" id="KW-0812">Transmembrane</keyword>